<dbReference type="Proteomes" id="UP000662770">
    <property type="component" value="Chromosome"/>
</dbReference>
<dbReference type="CDD" id="cd07313">
    <property type="entry name" value="terB_like_2"/>
    <property type="match status" value="1"/>
</dbReference>
<evidence type="ECO:0000313" key="2">
    <source>
        <dbReference type="EMBL" id="QSX33876.1"/>
    </source>
</evidence>
<feature type="domain" description="Co-chaperone DjlA N-terminal" evidence="1">
    <location>
        <begin position="27"/>
        <end position="142"/>
    </location>
</feature>
<dbReference type="RefSeq" id="WP_207355084.1">
    <property type="nucleotide sequence ID" value="NZ_CP071503.1"/>
</dbReference>
<accession>A0ABX7QT69</accession>
<evidence type="ECO:0000313" key="3">
    <source>
        <dbReference type="Proteomes" id="UP000662770"/>
    </source>
</evidence>
<protein>
    <submittedName>
        <fullName evidence="2">TerB family tellurite resistance protein</fullName>
    </submittedName>
</protein>
<organism evidence="2 3">
    <name type="scientific">Shewanella avicenniae</name>
    <dbReference type="NCBI Taxonomy" id="2814294"/>
    <lineage>
        <taxon>Bacteria</taxon>
        <taxon>Pseudomonadati</taxon>
        <taxon>Pseudomonadota</taxon>
        <taxon>Gammaproteobacteria</taxon>
        <taxon>Alteromonadales</taxon>
        <taxon>Shewanellaceae</taxon>
        <taxon>Shewanella</taxon>
    </lineage>
</organism>
<name>A0ABX7QT69_9GAMM</name>
<reference evidence="2 3" key="1">
    <citation type="submission" date="2021-03" db="EMBL/GenBank/DDBJ databases">
        <title>Novel species identification of genus Shewanella.</title>
        <authorList>
            <person name="Liu G."/>
            <person name="Zhang Q."/>
        </authorList>
    </citation>
    <scope>NUCLEOTIDE SEQUENCE [LARGE SCALE GENOMIC DNA]</scope>
    <source>
        <strain evidence="2 3">FJAT-51800</strain>
    </source>
</reference>
<keyword evidence="3" id="KW-1185">Reference proteome</keyword>
<gene>
    <name evidence="2" type="ORF">JYB87_01070</name>
</gene>
<proteinExistence type="predicted"/>
<dbReference type="SUPFAM" id="SSF158682">
    <property type="entry name" value="TerB-like"/>
    <property type="match status" value="1"/>
</dbReference>
<dbReference type="EMBL" id="CP071503">
    <property type="protein sequence ID" value="QSX33876.1"/>
    <property type="molecule type" value="Genomic_DNA"/>
</dbReference>
<evidence type="ECO:0000259" key="1">
    <source>
        <dbReference type="Pfam" id="PF05099"/>
    </source>
</evidence>
<sequence>MIAKLKQFLSELQATPDPETEARQLKLAAACMLMEVVFADEQMSNAEAALLPSLLQKTLDIDATEAQTLVDEATQRGQHATSLFEFTSVINDNFSVAQKQQLVLAMWQIAYADGELCRYEDQIIRRCADLLYLKHSELIQLRNQAMPH</sequence>
<dbReference type="Gene3D" id="1.10.3680.10">
    <property type="entry name" value="TerB-like"/>
    <property type="match status" value="1"/>
</dbReference>
<dbReference type="InterPro" id="IPR029024">
    <property type="entry name" value="TerB-like"/>
</dbReference>
<dbReference type="Pfam" id="PF05099">
    <property type="entry name" value="TerB"/>
    <property type="match status" value="1"/>
</dbReference>
<dbReference type="InterPro" id="IPR007791">
    <property type="entry name" value="DjlA_N"/>
</dbReference>